<dbReference type="EMBL" id="JACHZG010000001">
    <property type="protein sequence ID" value="MBB3326046.1"/>
    <property type="molecule type" value="Genomic_DNA"/>
</dbReference>
<evidence type="ECO:0000256" key="2">
    <source>
        <dbReference type="ARBA" id="ARBA00022692"/>
    </source>
</evidence>
<dbReference type="PANTHER" id="PTHR43731:SF9">
    <property type="entry name" value="SLR1461 PROTEIN"/>
    <property type="match status" value="1"/>
</dbReference>
<proteinExistence type="predicted"/>
<dbReference type="InterPro" id="IPR035952">
    <property type="entry name" value="Rhomboid-like_sf"/>
</dbReference>
<evidence type="ECO:0000256" key="4">
    <source>
        <dbReference type="ARBA" id="ARBA00023136"/>
    </source>
</evidence>
<dbReference type="PANTHER" id="PTHR43731">
    <property type="entry name" value="RHOMBOID PROTEASE"/>
    <property type="match status" value="1"/>
</dbReference>
<dbReference type="GO" id="GO:0006508">
    <property type="term" value="P:proteolysis"/>
    <property type="evidence" value="ECO:0007669"/>
    <property type="project" value="UniProtKB-KW"/>
</dbReference>
<evidence type="ECO:0000313" key="7">
    <source>
        <dbReference type="EMBL" id="MBB3326046.1"/>
    </source>
</evidence>
<dbReference type="GO" id="GO:0004252">
    <property type="term" value="F:serine-type endopeptidase activity"/>
    <property type="evidence" value="ECO:0007669"/>
    <property type="project" value="InterPro"/>
</dbReference>
<evidence type="ECO:0000259" key="6">
    <source>
        <dbReference type="Pfam" id="PF01694"/>
    </source>
</evidence>
<evidence type="ECO:0000313" key="8">
    <source>
        <dbReference type="Proteomes" id="UP000565572"/>
    </source>
</evidence>
<keyword evidence="8" id="KW-1185">Reference proteome</keyword>
<feature type="transmembrane region" description="Helical" evidence="5">
    <location>
        <begin position="72"/>
        <end position="96"/>
    </location>
</feature>
<comment type="caution">
    <text evidence="7">The sequence shown here is derived from an EMBL/GenBank/DDBJ whole genome shotgun (WGS) entry which is preliminary data.</text>
</comment>
<dbReference type="Pfam" id="PF01694">
    <property type="entry name" value="Rhomboid"/>
    <property type="match status" value="1"/>
</dbReference>
<accession>A0A7W5P6N1</accession>
<evidence type="ECO:0000256" key="1">
    <source>
        <dbReference type="ARBA" id="ARBA00004141"/>
    </source>
</evidence>
<gene>
    <name evidence="7" type="ORF">FHX39_000990</name>
</gene>
<dbReference type="GO" id="GO:0016020">
    <property type="term" value="C:membrane"/>
    <property type="evidence" value="ECO:0007669"/>
    <property type="project" value="UniProtKB-SubCell"/>
</dbReference>
<dbReference type="InterPro" id="IPR022764">
    <property type="entry name" value="Peptidase_S54_rhomboid_dom"/>
</dbReference>
<dbReference type="SUPFAM" id="SSF144091">
    <property type="entry name" value="Rhomboid-like"/>
    <property type="match status" value="1"/>
</dbReference>
<feature type="domain" description="Peptidase S54 rhomboid" evidence="6">
    <location>
        <begin position="51"/>
        <end position="184"/>
    </location>
</feature>
<reference evidence="7 8" key="1">
    <citation type="submission" date="2020-08" db="EMBL/GenBank/DDBJ databases">
        <title>Sequencing the genomes of 1000 actinobacteria strains.</title>
        <authorList>
            <person name="Klenk H.-P."/>
        </authorList>
    </citation>
    <scope>NUCLEOTIDE SEQUENCE [LARGE SCALE GENOMIC DNA]</scope>
    <source>
        <strain evidence="7 8">DSM 11053</strain>
    </source>
</reference>
<keyword evidence="7" id="KW-0378">Hydrolase</keyword>
<keyword evidence="2 5" id="KW-0812">Transmembrane</keyword>
<name>A0A7W5P6N1_9ACTN</name>
<dbReference type="Proteomes" id="UP000565572">
    <property type="component" value="Unassembled WGS sequence"/>
</dbReference>
<feature type="transmembrane region" description="Helical" evidence="5">
    <location>
        <begin position="163"/>
        <end position="182"/>
    </location>
</feature>
<dbReference type="AlphaFoldDB" id="A0A7W5P6N1"/>
<organism evidence="7 8">
    <name type="scientific">Microlunatus antarcticus</name>
    <dbReference type="NCBI Taxonomy" id="53388"/>
    <lineage>
        <taxon>Bacteria</taxon>
        <taxon>Bacillati</taxon>
        <taxon>Actinomycetota</taxon>
        <taxon>Actinomycetes</taxon>
        <taxon>Propionibacteriales</taxon>
        <taxon>Propionibacteriaceae</taxon>
        <taxon>Microlunatus</taxon>
    </lineage>
</organism>
<evidence type="ECO:0000256" key="5">
    <source>
        <dbReference type="SAM" id="Phobius"/>
    </source>
</evidence>
<dbReference type="Gene3D" id="1.20.1540.10">
    <property type="entry name" value="Rhomboid-like"/>
    <property type="match status" value="1"/>
</dbReference>
<comment type="subcellular location">
    <subcellularLocation>
        <location evidence="1">Membrane</location>
        <topology evidence="1">Multi-pass membrane protein</topology>
    </subcellularLocation>
</comment>
<keyword evidence="4 5" id="KW-0472">Membrane</keyword>
<sequence length="200" mass="20987">MTTQPVRPLHAAVAMAVLLAGLWVVEGLDQLSGNALDTYGIHARELDGLPEIFTAPLLHAGWDHLASNSVPFFAFGALVLLGGVARWVAASLVSVVSSGLTAWLLTPAGTIVLGASGLIFGWLTYLLVRGIWSRRPGQVVLALAILFVYGGLLWGVLPTTAGVSWQAHLGGAVGGVVAAWLLHRRDVQRRPTAPATALYG</sequence>
<evidence type="ECO:0000256" key="3">
    <source>
        <dbReference type="ARBA" id="ARBA00022989"/>
    </source>
</evidence>
<feature type="transmembrane region" description="Helical" evidence="5">
    <location>
        <begin position="102"/>
        <end position="127"/>
    </location>
</feature>
<dbReference type="InterPro" id="IPR050925">
    <property type="entry name" value="Rhomboid_protease_S54"/>
</dbReference>
<keyword evidence="3 5" id="KW-1133">Transmembrane helix</keyword>
<keyword evidence="7" id="KW-0645">Protease</keyword>
<protein>
    <submittedName>
        <fullName evidence="7">Membrane associated rhomboid family serine protease</fullName>
    </submittedName>
</protein>
<feature type="transmembrane region" description="Helical" evidence="5">
    <location>
        <begin position="139"/>
        <end position="157"/>
    </location>
</feature>